<evidence type="ECO:0000313" key="3">
    <source>
        <dbReference type="EMBL" id="KAK7416006.1"/>
    </source>
</evidence>
<feature type="transmembrane region" description="Helical" evidence="1">
    <location>
        <begin position="251"/>
        <end position="270"/>
    </location>
</feature>
<accession>A0ABR1H4M3</accession>
<proteinExistence type="predicted"/>
<feature type="domain" description="Rhodopsin" evidence="2">
    <location>
        <begin position="42"/>
        <end position="274"/>
    </location>
</feature>
<evidence type="ECO:0000313" key="4">
    <source>
        <dbReference type="Proteomes" id="UP001498421"/>
    </source>
</evidence>
<evidence type="ECO:0000256" key="1">
    <source>
        <dbReference type="SAM" id="Phobius"/>
    </source>
</evidence>
<feature type="transmembrane region" description="Helical" evidence="1">
    <location>
        <begin position="133"/>
        <end position="154"/>
    </location>
</feature>
<feature type="transmembrane region" description="Helical" evidence="1">
    <location>
        <begin position="210"/>
        <end position="231"/>
    </location>
</feature>
<protein>
    <recommendedName>
        <fullName evidence="2">Rhodopsin domain-containing protein</fullName>
    </recommendedName>
</protein>
<dbReference type="PANTHER" id="PTHR39614">
    <property type="entry name" value="INTEGRAL MEMBRANE PROTEIN"/>
    <property type="match status" value="1"/>
</dbReference>
<evidence type="ECO:0000259" key="2">
    <source>
        <dbReference type="Pfam" id="PF20684"/>
    </source>
</evidence>
<name>A0ABR1H4M3_9HYPO</name>
<dbReference type="EMBL" id="JAZAVK010000221">
    <property type="protein sequence ID" value="KAK7416006.1"/>
    <property type="molecule type" value="Genomic_DNA"/>
</dbReference>
<dbReference type="Pfam" id="PF20684">
    <property type="entry name" value="Fung_rhodopsin"/>
    <property type="match status" value="1"/>
</dbReference>
<dbReference type="PANTHER" id="PTHR39614:SF2">
    <property type="entry name" value="INTEGRAL MEMBRANE PROTEIN"/>
    <property type="match status" value="1"/>
</dbReference>
<keyword evidence="1" id="KW-0472">Membrane</keyword>
<feature type="transmembrane region" description="Helical" evidence="1">
    <location>
        <begin position="56"/>
        <end position="80"/>
    </location>
</feature>
<feature type="transmembrane region" description="Helical" evidence="1">
    <location>
        <begin position="174"/>
        <end position="198"/>
    </location>
</feature>
<organism evidence="3 4">
    <name type="scientific">Neonectria magnoliae</name>
    <dbReference type="NCBI Taxonomy" id="2732573"/>
    <lineage>
        <taxon>Eukaryota</taxon>
        <taxon>Fungi</taxon>
        <taxon>Dikarya</taxon>
        <taxon>Ascomycota</taxon>
        <taxon>Pezizomycotina</taxon>
        <taxon>Sordariomycetes</taxon>
        <taxon>Hypocreomycetidae</taxon>
        <taxon>Hypocreales</taxon>
        <taxon>Nectriaceae</taxon>
        <taxon>Neonectria</taxon>
    </lineage>
</organism>
<keyword evidence="4" id="KW-1185">Reference proteome</keyword>
<keyword evidence="1" id="KW-1133">Transmembrane helix</keyword>
<feature type="transmembrane region" description="Helical" evidence="1">
    <location>
        <begin position="100"/>
        <end position="121"/>
    </location>
</feature>
<sequence length="408" mass="44370">MSSDSPAAPPYYALTSDDHAALVVVASIVFLIYAILGTVTKLLIRLNITSMRDYDFTLLVGLVLYFIQTACVISACKTGLGQHYDSLSEDAFERYSKLMYASRIMAIFISASTKISLCLLIRQISNQGRLNTANTVLSVVVVIWVIVGFFTLIFECPMPSPWLAASKDQCPNYGPIYVFNGLMDILTDVALCILPVAMMWHVQTTTRRKAIVMGLFGTRIIVPIVTIPSLSNANYLFSDYSDPTWLAVPRTIWFQTSLGLSVLTVCIPSLKGIIDSLLGSTAVAAIQAPYDLRDSGGKGSGKHSGLELTAIGDGSKAASHSVSGRNNTLKLSAKGKTPDTAWYTTVDRETKVRHGGGSSISGSESVRKLTEGVIVVRDEFEIHYDDRRSRNTMSREGSLGSSDAGYRM</sequence>
<dbReference type="Proteomes" id="UP001498421">
    <property type="component" value="Unassembled WGS sequence"/>
</dbReference>
<feature type="transmembrane region" description="Helical" evidence="1">
    <location>
        <begin position="20"/>
        <end position="44"/>
    </location>
</feature>
<keyword evidence="1" id="KW-0812">Transmembrane</keyword>
<reference evidence="3 4" key="1">
    <citation type="journal article" date="2025" name="Microbiol. Resour. Announc.">
        <title>Draft genome sequences for Neonectria magnoliae and Neonectria punicea, canker pathogens of Liriodendron tulipifera and Acer saccharum in West Virginia.</title>
        <authorList>
            <person name="Petronek H.M."/>
            <person name="Kasson M.T."/>
            <person name="Metheny A.M."/>
            <person name="Stauder C.M."/>
            <person name="Lovett B."/>
            <person name="Lynch S.C."/>
            <person name="Garnas J.R."/>
            <person name="Kasson L.R."/>
            <person name="Stajich J.E."/>
        </authorList>
    </citation>
    <scope>NUCLEOTIDE SEQUENCE [LARGE SCALE GENOMIC DNA]</scope>
    <source>
        <strain evidence="3 4">NRRL 64651</strain>
    </source>
</reference>
<gene>
    <name evidence="3" type="ORF">QQZ08_012159</name>
</gene>
<dbReference type="InterPro" id="IPR049326">
    <property type="entry name" value="Rhodopsin_dom_fungi"/>
</dbReference>
<comment type="caution">
    <text evidence="3">The sequence shown here is derived from an EMBL/GenBank/DDBJ whole genome shotgun (WGS) entry which is preliminary data.</text>
</comment>